<protein>
    <recommendedName>
        <fullName evidence="2">IPT/TIG domain-containing protein</fullName>
    </recommendedName>
</protein>
<feature type="domain" description="IPT/TIG" evidence="2">
    <location>
        <begin position="130"/>
        <end position="204"/>
    </location>
</feature>
<organism evidence="3">
    <name type="scientific">marine sediment metagenome</name>
    <dbReference type="NCBI Taxonomy" id="412755"/>
    <lineage>
        <taxon>unclassified sequences</taxon>
        <taxon>metagenomes</taxon>
        <taxon>ecological metagenomes</taxon>
    </lineage>
</organism>
<feature type="non-terminal residue" evidence="3">
    <location>
        <position position="1"/>
    </location>
</feature>
<comment type="caution">
    <text evidence="3">The sequence shown here is derived from an EMBL/GenBank/DDBJ whole genome shotgun (WGS) entry which is preliminary data.</text>
</comment>
<evidence type="ECO:0000256" key="1">
    <source>
        <dbReference type="SAM" id="MobiDB-lite"/>
    </source>
</evidence>
<feature type="domain" description="IPT/TIG" evidence="2">
    <location>
        <begin position="44"/>
        <end position="117"/>
    </location>
</feature>
<dbReference type="Pfam" id="PF01833">
    <property type="entry name" value="TIG"/>
    <property type="match status" value="2"/>
</dbReference>
<evidence type="ECO:0000259" key="2">
    <source>
        <dbReference type="Pfam" id="PF01833"/>
    </source>
</evidence>
<proteinExistence type="predicted"/>
<sequence length="228" mass="24187">PEVLDDGDDEEDVTGGTYYVYVGHYGYPDIRAVAEFTIIAGEMTIDPEEGPVATEVEITGSDFSSDEDITIEYDGVDVDIADGDDETDSDGEFASFILIPESTAGDHTITVTVASNEVEAEFTVESEIIVSPTSGEADTTLTVSGTGFGRREDVVVYFNSAGMATVTTDSQGSFDATFSVPEFEEGIYDIEAEDEDGNLDTAKFTVTVPSSPTPTPAPSPTPARLNQP</sequence>
<dbReference type="InterPro" id="IPR013783">
    <property type="entry name" value="Ig-like_fold"/>
</dbReference>
<feature type="region of interest" description="Disordered" evidence="1">
    <location>
        <begin position="204"/>
        <end position="228"/>
    </location>
</feature>
<feature type="compositionally biased region" description="Pro residues" evidence="1">
    <location>
        <begin position="211"/>
        <end position="221"/>
    </location>
</feature>
<evidence type="ECO:0000313" key="3">
    <source>
        <dbReference type="EMBL" id="GAH07327.1"/>
    </source>
</evidence>
<gene>
    <name evidence="3" type="ORF">S01H4_53639</name>
</gene>
<accession>X1CI38</accession>
<dbReference type="InterPro" id="IPR014756">
    <property type="entry name" value="Ig_E-set"/>
</dbReference>
<dbReference type="EMBL" id="BART01030788">
    <property type="protein sequence ID" value="GAH07327.1"/>
    <property type="molecule type" value="Genomic_DNA"/>
</dbReference>
<reference evidence="3" key="1">
    <citation type="journal article" date="2014" name="Front. Microbiol.">
        <title>High frequency of phylogenetically diverse reductive dehalogenase-homologous genes in deep subseafloor sedimentary metagenomes.</title>
        <authorList>
            <person name="Kawai M."/>
            <person name="Futagami T."/>
            <person name="Toyoda A."/>
            <person name="Takaki Y."/>
            <person name="Nishi S."/>
            <person name="Hori S."/>
            <person name="Arai W."/>
            <person name="Tsubouchi T."/>
            <person name="Morono Y."/>
            <person name="Uchiyama I."/>
            <person name="Ito T."/>
            <person name="Fujiyama A."/>
            <person name="Inagaki F."/>
            <person name="Takami H."/>
        </authorList>
    </citation>
    <scope>NUCLEOTIDE SEQUENCE</scope>
    <source>
        <strain evidence="3">Expedition CK06-06</strain>
    </source>
</reference>
<dbReference type="InterPro" id="IPR002909">
    <property type="entry name" value="IPT_dom"/>
</dbReference>
<dbReference type="Gene3D" id="2.60.40.10">
    <property type="entry name" value="Immunoglobulins"/>
    <property type="match status" value="2"/>
</dbReference>
<dbReference type="AlphaFoldDB" id="X1CI38"/>
<name>X1CI38_9ZZZZ</name>
<dbReference type="SUPFAM" id="SSF81296">
    <property type="entry name" value="E set domains"/>
    <property type="match status" value="1"/>
</dbReference>